<dbReference type="RefSeq" id="WP_100708005.1">
    <property type="nucleotide sequence ID" value="NZ_NPDL01000001.1"/>
</dbReference>
<sequence length="62" mass="7262">MIQRKCPQCSNILECGAEQGTCWCFDIQLDREVLKNIREMYDDCLCKNCLARFETNVVNQNN</sequence>
<keyword evidence="2" id="KW-1185">Reference proteome</keyword>
<evidence type="ECO:0000313" key="2">
    <source>
        <dbReference type="Proteomes" id="UP000232196"/>
    </source>
</evidence>
<dbReference type="OrthoDB" id="331868at2"/>
<comment type="caution">
    <text evidence="1">The sequence shown here is derived from an EMBL/GenBank/DDBJ whole genome shotgun (WGS) entry which is preliminary data.</text>
</comment>
<reference evidence="1 2" key="1">
    <citation type="submission" date="2017-07" db="EMBL/GenBank/DDBJ databases">
        <title>Leptospira spp. isolated from tropical soils.</title>
        <authorList>
            <person name="Thibeaux R."/>
            <person name="Iraola G."/>
            <person name="Ferres I."/>
            <person name="Bierque E."/>
            <person name="Girault D."/>
            <person name="Soupe-Gilbert M.-E."/>
            <person name="Picardeau M."/>
            <person name="Goarant C."/>
        </authorList>
    </citation>
    <scope>NUCLEOTIDE SEQUENCE [LARGE SCALE GENOMIC DNA]</scope>
    <source>
        <strain evidence="1 2">MCA1-C-A1</strain>
    </source>
</reference>
<proteinExistence type="predicted"/>
<dbReference type="Proteomes" id="UP000232196">
    <property type="component" value="Unassembled WGS sequence"/>
</dbReference>
<gene>
    <name evidence="1" type="ORF">CH357_17195</name>
</gene>
<evidence type="ECO:0008006" key="3">
    <source>
        <dbReference type="Google" id="ProtNLM"/>
    </source>
</evidence>
<evidence type="ECO:0000313" key="1">
    <source>
        <dbReference type="EMBL" id="PJZ24087.1"/>
    </source>
</evidence>
<accession>A0A2M9X8R8</accession>
<dbReference type="Pfam" id="PF14375">
    <property type="entry name" value="Cys_rich_CWC"/>
    <property type="match status" value="1"/>
</dbReference>
<dbReference type="InterPro" id="IPR032720">
    <property type="entry name" value="Cys_rich_CWC"/>
</dbReference>
<dbReference type="AlphaFoldDB" id="A0A2M9X8R8"/>
<protein>
    <recommendedName>
        <fullName evidence="3">Cysteine-rich CWC</fullName>
    </recommendedName>
</protein>
<name>A0A2M9X8R8_9LEPT</name>
<organism evidence="1 2">
    <name type="scientific">Leptospira hartskeerlii</name>
    <dbReference type="NCBI Taxonomy" id="2023177"/>
    <lineage>
        <taxon>Bacteria</taxon>
        <taxon>Pseudomonadati</taxon>
        <taxon>Spirochaetota</taxon>
        <taxon>Spirochaetia</taxon>
        <taxon>Leptospirales</taxon>
        <taxon>Leptospiraceae</taxon>
        <taxon>Leptospira</taxon>
    </lineage>
</organism>
<dbReference type="EMBL" id="NPDN01000010">
    <property type="protein sequence ID" value="PJZ24087.1"/>
    <property type="molecule type" value="Genomic_DNA"/>
</dbReference>